<dbReference type="InterPro" id="IPR000257">
    <property type="entry name" value="Uroporphyrinogen_deCOase"/>
</dbReference>
<keyword evidence="7 10" id="KW-0210">Decarboxylase</keyword>
<comment type="caution">
    <text evidence="10">Lacks conserved residue(s) required for the propagation of feature annotation.</text>
</comment>
<evidence type="ECO:0000256" key="7">
    <source>
        <dbReference type="ARBA" id="ARBA00022793"/>
    </source>
</evidence>
<reference evidence="16" key="2">
    <citation type="submission" date="2012-03" db="EMBL/GenBank/DDBJ databases">
        <title>The complete genome sequence of the pioneer microbe on fresh volcanic deposit, Leptospirillum ferrooxidans strain C2-3.</title>
        <authorList>
            <person name="Fujimura R."/>
            <person name="Sato Y."/>
            <person name="Nishizawa T."/>
            <person name="Nanba K."/>
            <person name="Oshima K."/>
            <person name="Hattori M."/>
            <person name="Kamijo T."/>
            <person name="Ohta H."/>
        </authorList>
    </citation>
    <scope>NUCLEOTIDE SEQUENCE [LARGE SCALE GENOMIC DNA]</scope>
    <source>
        <strain evidence="16">C2-3</strain>
    </source>
</reference>
<dbReference type="InterPro" id="IPR006361">
    <property type="entry name" value="Uroporphyrinogen_deCO2ase_HemE"/>
</dbReference>
<evidence type="ECO:0000256" key="8">
    <source>
        <dbReference type="ARBA" id="ARBA00023239"/>
    </source>
</evidence>
<evidence type="ECO:0000256" key="9">
    <source>
        <dbReference type="ARBA" id="ARBA00023244"/>
    </source>
</evidence>
<comment type="subcellular location">
    <subcellularLocation>
        <location evidence="1">Cytoplasm</location>
        <location evidence="1">Cytosol</location>
    </subcellularLocation>
</comment>
<organism evidence="15 16">
    <name type="scientific">Leptospirillum ferrooxidans (strain C2-3)</name>
    <dbReference type="NCBI Taxonomy" id="1162668"/>
    <lineage>
        <taxon>Bacteria</taxon>
        <taxon>Pseudomonadati</taxon>
        <taxon>Nitrospirota</taxon>
        <taxon>Nitrospiria</taxon>
        <taxon>Nitrospirales</taxon>
        <taxon>Nitrospiraceae</taxon>
        <taxon>Leptospirillum</taxon>
    </lineage>
</organism>
<dbReference type="PANTHER" id="PTHR21091">
    <property type="entry name" value="METHYLTETRAHYDROFOLATE:HOMOCYSTEINE METHYLTRANSFERASE RELATED"/>
    <property type="match status" value="1"/>
</dbReference>
<dbReference type="FunFam" id="3.20.20.210:FF:000008">
    <property type="entry name" value="Uroporphyrinogen decarboxylase"/>
    <property type="match status" value="1"/>
</dbReference>
<dbReference type="GO" id="GO:0005829">
    <property type="term" value="C:cytosol"/>
    <property type="evidence" value="ECO:0007669"/>
    <property type="project" value="UniProtKB-SubCell"/>
</dbReference>
<feature type="binding site" evidence="10">
    <location>
        <position position="223"/>
    </location>
    <ligand>
        <name>substrate</name>
    </ligand>
</feature>
<comment type="catalytic activity">
    <reaction evidence="10 11">
        <text>uroporphyrinogen III + 4 H(+) = coproporphyrinogen III + 4 CO2</text>
        <dbReference type="Rhea" id="RHEA:19865"/>
        <dbReference type="ChEBI" id="CHEBI:15378"/>
        <dbReference type="ChEBI" id="CHEBI:16526"/>
        <dbReference type="ChEBI" id="CHEBI:57308"/>
        <dbReference type="ChEBI" id="CHEBI:57309"/>
        <dbReference type="EC" id="4.1.1.37"/>
    </reaction>
</comment>
<evidence type="ECO:0000256" key="11">
    <source>
        <dbReference type="RuleBase" id="RU000554"/>
    </source>
</evidence>
<feature type="binding site" evidence="10">
    <location>
        <position position="337"/>
    </location>
    <ligand>
        <name>substrate</name>
    </ligand>
</feature>
<feature type="binding site" evidence="10">
    <location>
        <begin position="42"/>
        <end position="46"/>
    </location>
    <ligand>
        <name>substrate</name>
    </ligand>
</feature>
<evidence type="ECO:0000256" key="12">
    <source>
        <dbReference type="RuleBase" id="RU004169"/>
    </source>
</evidence>
<evidence type="ECO:0000256" key="6">
    <source>
        <dbReference type="ARBA" id="ARBA00022490"/>
    </source>
</evidence>
<feature type="domain" description="Uroporphyrinogen decarboxylase (URO-D)" evidence="14">
    <location>
        <begin position="156"/>
        <end position="172"/>
    </location>
</feature>
<dbReference type="AlphaFoldDB" id="I0IQ79"/>
<evidence type="ECO:0000259" key="13">
    <source>
        <dbReference type="PROSITE" id="PS00906"/>
    </source>
</evidence>
<evidence type="ECO:0000256" key="10">
    <source>
        <dbReference type="HAMAP-Rule" id="MF_00218"/>
    </source>
</evidence>
<dbReference type="Gene3D" id="3.20.20.210">
    <property type="match status" value="1"/>
</dbReference>
<name>I0IQ79_LEPFC</name>
<keyword evidence="16" id="KW-1185">Reference proteome</keyword>
<comment type="subunit">
    <text evidence="4 10">Homodimer.</text>
</comment>
<dbReference type="SUPFAM" id="SSF51726">
    <property type="entry name" value="UROD/MetE-like"/>
    <property type="match status" value="1"/>
</dbReference>
<dbReference type="KEGG" id="lfc:LFE_1749"/>
<dbReference type="STRING" id="1162668.LFE_1749"/>
<gene>
    <name evidence="10" type="primary">hemE</name>
    <name evidence="15" type="ordered locus">LFE_1749</name>
</gene>
<dbReference type="GO" id="GO:0004853">
    <property type="term" value="F:uroporphyrinogen decarboxylase activity"/>
    <property type="evidence" value="ECO:0007669"/>
    <property type="project" value="UniProtKB-UniRule"/>
</dbReference>
<sequence>MNGIPISIKTERKKMRPSVKNDLFLKACRGEATSRPPIWIMRQAGRYMPEYQALRKNTTFLNLCKTPDLAASATLLPVDMLGIDVAIIFSDILVPVEAMGLELIFSEKKGPSFPSPVRTRKDVEALCTPDPLEKTGFVAQAIKESNRRIDGRIPLIGFSGSPFTLATYMVEGEISKDFSRVKKMMFQDPDTLHLLLERATKTVIDYLKMQVDAGIHAYQLFDTWAGSLNPVHYREFALPYTKKIVEALSREGVPSLLYVNGSCALLPDMIQAGTDVISVDWRVSLPMVRNIIPEGKGIQGNLDPVSLLGTSEALKKEVHRILAEMKGRKGYIFNLGHGILPETSVSMAQYLVKLVQES</sequence>
<dbReference type="CDD" id="cd00717">
    <property type="entry name" value="URO-D"/>
    <property type="match status" value="1"/>
</dbReference>
<feature type="binding site" evidence="10">
    <location>
        <position position="168"/>
    </location>
    <ligand>
        <name>substrate</name>
    </ligand>
</feature>
<comment type="similarity">
    <text evidence="3 10 12">Belongs to the uroporphyrinogen decarboxylase family.</text>
</comment>
<evidence type="ECO:0000256" key="4">
    <source>
        <dbReference type="ARBA" id="ARBA00011738"/>
    </source>
</evidence>
<evidence type="ECO:0000259" key="14">
    <source>
        <dbReference type="PROSITE" id="PS00907"/>
    </source>
</evidence>
<reference evidence="15 16" key="1">
    <citation type="journal article" date="2012" name="J. Bacteriol.">
        <title>Complete Genome Sequence of Leptospirillum ferrooxidans Strain C2-3, Isolated from a Fresh Volcanic Ash Deposit on the Island of Miyake, Japan.</title>
        <authorList>
            <person name="Fujimura R."/>
            <person name="Sato Y."/>
            <person name="Nishizawa T."/>
            <person name="Oshima K."/>
            <person name="Kim S.-W."/>
            <person name="Hattori M."/>
            <person name="Kamijo T."/>
            <person name="Ohta H."/>
        </authorList>
    </citation>
    <scope>NUCLEOTIDE SEQUENCE [LARGE SCALE GENOMIC DNA]</scope>
    <source>
        <strain evidence="15 16">C2-3</strain>
    </source>
</reference>
<dbReference type="UniPathway" id="UPA00251">
    <property type="reaction ID" value="UER00321"/>
</dbReference>
<dbReference type="PANTHER" id="PTHR21091:SF169">
    <property type="entry name" value="UROPORPHYRINOGEN DECARBOXYLASE"/>
    <property type="match status" value="1"/>
</dbReference>
<dbReference type="InterPro" id="IPR038071">
    <property type="entry name" value="UROD/MetE-like_sf"/>
</dbReference>
<keyword evidence="6 10" id="KW-0963">Cytoplasm</keyword>
<dbReference type="PROSITE" id="PS00907">
    <property type="entry name" value="UROD_2"/>
    <property type="match status" value="1"/>
</dbReference>
<dbReference type="PROSITE" id="PS00906">
    <property type="entry name" value="UROD_1"/>
    <property type="match status" value="1"/>
</dbReference>
<proteinExistence type="inferred from homology"/>
<dbReference type="PATRIC" id="fig|1162668.3.peg.2078"/>
<dbReference type="Pfam" id="PF01208">
    <property type="entry name" value="URO-D"/>
    <property type="match status" value="1"/>
</dbReference>
<dbReference type="GO" id="GO:0006782">
    <property type="term" value="P:protoporphyrinogen IX biosynthetic process"/>
    <property type="evidence" value="ECO:0007669"/>
    <property type="project" value="UniProtKB-UniRule"/>
</dbReference>
<evidence type="ECO:0000313" key="15">
    <source>
        <dbReference type="EMBL" id="BAM07428.1"/>
    </source>
</evidence>
<comment type="function">
    <text evidence="10">Catalyzes the decarboxylation of four acetate groups of uroporphyrinogen-III to yield coproporphyrinogen-III.</text>
</comment>
<dbReference type="HAMAP" id="MF_00218">
    <property type="entry name" value="URO_D"/>
    <property type="match status" value="1"/>
</dbReference>
<keyword evidence="8 10" id="KW-0456">Lyase</keyword>
<accession>I0IQ79</accession>
<evidence type="ECO:0000256" key="1">
    <source>
        <dbReference type="ARBA" id="ARBA00004514"/>
    </source>
</evidence>
<evidence type="ECO:0000256" key="3">
    <source>
        <dbReference type="ARBA" id="ARBA00009935"/>
    </source>
</evidence>
<comment type="pathway">
    <text evidence="2 10 11">Porphyrin-containing compound metabolism; protoporphyrin-IX biosynthesis; coproporphyrinogen-III from 5-aminolevulinate: step 4/4.</text>
</comment>
<evidence type="ECO:0000313" key="16">
    <source>
        <dbReference type="Proteomes" id="UP000007382"/>
    </source>
</evidence>
<feature type="site" description="Transition state stabilizer" evidence="10">
    <location>
        <position position="91"/>
    </location>
</feature>
<keyword evidence="9 10" id="KW-0627">Porphyrin biosynthesis</keyword>
<protein>
    <recommendedName>
        <fullName evidence="5 10">Uroporphyrinogen decarboxylase</fullName>
        <shortName evidence="10">UPD</shortName>
        <shortName evidence="10">URO-D</shortName>
        <ecNumber evidence="5 10">4.1.1.37</ecNumber>
    </recommendedName>
</protein>
<dbReference type="EC" id="4.1.1.37" evidence="5 10"/>
<evidence type="ECO:0000256" key="2">
    <source>
        <dbReference type="ARBA" id="ARBA00004804"/>
    </source>
</evidence>
<dbReference type="EMBL" id="AP012342">
    <property type="protein sequence ID" value="BAM07428.1"/>
    <property type="molecule type" value="Genomic_DNA"/>
</dbReference>
<feature type="domain" description="Uroporphyrinogen decarboxylase (URO-D)" evidence="13">
    <location>
        <begin position="37"/>
        <end position="46"/>
    </location>
</feature>
<dbReference type="NCBIfam" id="TIGR01464">
    <property type="entry name" value="hemE"/>
    <property type="match status" value="1"/>
</dbReference>
<dbReference type="eggNOG" id="COG0407">
    <property type="taxonomic scope" value="Bacteria"/>
</dbReference>
<feature type="binding site" evidence="10">
    <location>
        <position position="91"/>
    </location>
    <ligand>
        <name>substrate</name>
    </ligand>
</feature>
<dbReference type="HOGENOM" id="CLU_040933_0_1_0"/>
<evidence type="ECO:0000256" key="5">
    <source>
        <dbReference type="ARBA" id="ARBA00012288"/>
    </source>
</evidence>
<dbReference type="Proteomes" id="UP000007382">
    <property type="component" value="Chromosome"/>
</dbReference>